<keyword evidence="4 6" id="KW-0520">NAD</keyword>
<evidence type="ECO:0000313" key="8">
    <source>
        <dbReference type="EMBL" id="CAL1548809.1"/>
    </source>
</evidence>
<evidence type="ECO:0000256" key="6">
    <source>
        <dbReference type="RuleBase" id="RU362114"/>
    </source>
</evidence>
<keyword evidence="9" id="KW-1185">Reference proteome</keyword>
<dbReference type="PROSITE" id="PS51059">
    <property type="entry name" value="PARP_CATALYTIC"/>
    <property type="match status" value="1"/>
</dbReference>
<keyword evidence="5" id="KW-0539">Nucleus</keyword>
<dbReference type="InterPro" id="IPR052056">
    <property type="entry name" value="Mono-ARTD/PARP"/>
</dbReference>
<dbReference type="GO" id="GO:0005634">
    <property type="term" value="C:nucleus"/>
    <property type="evidence" value="ECO:0007669"/>
    <property type="project" value="UniProtKB-SubCell"/>
</dbReference>
<dbReference type="Pfam" id="PF00644">
    <property type="entry name" value="PARP"/>
    <property type="match status" value="1"/>
</dbReference>
<evidence type="ECO:0000256" key="2">
    <source>
        <dbReference type="ARBA" id="ARBA00022676"/>
    </source>
</evidence>
<evidence type="ECO:0000256" key="3">
    <source>
        <dbReference type="ARBA" id="ARBA00022679"/>
    </source>
</evidence>
<evidence type="ECO:0000256" key="1">
    <source>
        <dbReference type="ARBA" id="ARBA00004123"/>
    </source>
</evidence>
<evidence type="ECO:0000259" key="7">
    <source>
        <dbReference type="PROSITE" id="PS51059"/>
    </source>
</evidence>
<evidence type="ECO:0000256" key="5">
    <source>
        <dbReference type="ARBA" id="ARBA00023242"/>
    </source>
</evidence>
<name>A0AAV2IV94_LYMST</name>
<dbReference type="GO" id="GO:0010629">
    <property type="term" value="P:negative regulation of gene expression"/>
    <property type="evidence" value="ECO:0007669"/>
    <property type="project" value="TreeGrafter"/>
</dbReference>
<evidence type="ECO:0000256" key="4">
    <source>
        <dbReference type="ARBA" id="ARBA00023027"/>
    </source>
</evidence>
<dbReference type="EC" id="2.4.2.-" evidence="6"/>
<proteinExistence type="predicted"/>
<gene>
    <name evidence="8" type="ORF">GSLYS_00022126001</name>
</gene>
<dbReference type="SUPFAM" id="SSF56399">
    <property type="entry name" value="ADP-ribosylation"/>
    <property type="match status" value="1"/>
</dbReference>
<feature type="domain" description="PARP catalytic" evidence="7">
    <location>
        <begin position="1"/>
        <end position="183"/>
    </location>
</feature>
<dbReference type="GO" id="GO:0003714">
    <property type="term" value="F:transcription corepressor activity"/>
    <property type="evidence" value="ECO:0007669"/>
    <property type="project" value="TreeGrafter"/>
</dbReference>
<keyword evidence="2 6" id="KW-0328">Glycosyltransferase</keyword>
<dbReference type="GO" id="GO:0005737">
    <property type="term" value="C:cytoplasm"/>
    <property type="evidence" value="ECO:0007669"/>
    <property type="project" value="TreeGrafter"/>
</dbReference>
<protein>
    <recommendedName>
        <fullName evidence="6">Poly [ADP-ribose] polymerase</fullName>
        <shortName evidence="6">PARP</shortName>
        <ecNumber evidence="6">2.4.2.-</ecNumber>
    </recommendedName>
</protein>
<comment type="caution">
    <text evidence="8">The sequence shown here is derived from an EMBL/GenBank/DDBJ whole genome shotgun (WGS) entry which is preliminary data.</text>
</comment>
<sequence length="183" mass="20779">MESDETVKLVELSTKSKEYKEILKKLQTANVNFATRKIERVQNKTLYQQYSVKKREMDSRNPPGHENEKLLYHGTAFANTDPINHSGFNRNYKTVAAYGDGVYFAVDPNYSVSYAKVDPATNLHKMYLARVLVGESVVTKQGDRTPPSKPGKNYTYDSGTDGNGVMYIIFHDAQAYPDYLITF</sequence>
<dbReference type="Gene3D" id="3.90.228.10">
    <property type="match status" value="1"/>
</dbReference>
<dbReference type="PANTHER" id="PTHR14453:SF67">
    <property type="entry name" value="POLY [ADP-RIBOSE] POLYMERASE"/>
    <property type="match status" value="1"/>
</dbReference>
<dbReference type="Proteomes" id="UP001497497">
    <property type="component" value="Unassembled WGS sequence"/>
</dbReference>
<dbReference type="PANTHER" id="PTHR14453">
    <property type="entry name" value="PARP/ZINC FINGER CCCH TYPE DOMAIN CONTAINING PROTEIN"/>
    <property type="match status" value="1"/>
</dbReference>
<evidence type="ECO:0000313" key="9">
    <source>
        <dbReference type="Proteomes" id="UP001497497"/>
    </source>
</evidence>
<organism evidence="8 9">
    <name type="scientific">Lymnaea stagnalis</name>
    <name type="common">Great pond snail</name>
    <name type="synonym">Helix stagnalis</name>
    <dbReference type="NCBI Taxonomy" id="6523"/>
    <lineage>
        <taxon>Eukaryota</taxon>
        <taxon>Metazoa</taxon>
        <taxon>Spiralia</taxon>
        <taxon>Lophotrochozoa</taxon>
        <taxon>Mollusca</taxon>
        <taxon>Gastropoda</taxon>
        <taxon>Heterobranchia</taxon>
        <taxon>Euthyneura</taxon>
        <taxon>Panpulmonata</taxon>
        <taxon>Hygrophila</taxon>
        <taxon>Lymnaeoidea</taxon>
        <taxon>Lymnaeidae</taxon>
        <taxon>Lymnaea</taxon>
    </lineage>
</organism>
<comment type="subcellular location">
    <subcellularLocation>
        <location evidence="1">Nucleus</location>
    </subcellularLocation>
</comment>
<accession>A0AAV2IV94</accession>
<dbReference type="GO" id="GO:0003950">
    <property type="term" value="F:NAD+ poly-ADP-ribosyltransferase activity"/>
    <property type="evidence" value="ECO:0007669"/>
    <property type="project" value="UniProtKB-UniRule"/>
</dbReference>
<dbReference type="EMBL" id="CAXITT010001754">
    <property type="protein sequence ID" value="CAL1548809.1"/>
    <property type="molecule type" value="Genomic_DNA"/>
</dbReference>
<dbReference type="AlphaFoldDB" id="A0AAV2IV94"/>
<dbReference type="InterPro" id="IPR012317">
    <property type="entry name" value="Poly(ADP-ribose)pol_cat_dom"/>
</dbReference>
<reference evidence="8 9" key="1">
    <citation type="submission" date="2024-04" db="EMBL/GenBank/DDBJ databases">
        <authorList>
            <consortium name="Genoscope - CEA"/>
            <person name="William W."/>
        </authorList>
    </citation>
    <scope>NUCLEOTIDE SEQUENCE [LARGE SCALE GENOMIC DNA]</scope>
</reference>
<keyword evidence="3 6" id="KW-0808">Transferase</keyword>